<dbReference type="Pfam" id="PF02852">
    <property type="entry name" value="Pyr_redox_dim"/>
    <property type="match status" value="1"/>
</dbReference>
<dbReference type="GO" id="GO:0004148">
    <property type="term" value="F:dihydrolipoyl dehydrogenase (NADH) activity"/>
    <property type="evidence" value="ECO:0007669"/>
    <property type="project" value="TreeGrafter"/>
</dbReference>
<accession>S8DQ69</accession>
<dbReference type="EMBL" id="KE504222">
    <property type="protein sequence ID" value="EPS94812.1"/>
    <property type="molecule type" value="Genomic_DNA"/>
</dbReference>
<dbReference type="GO" id="GO:0050660">
    <property type="term" value="F:flavin adenine dinucleotide binding"/>
    <property type="evidence" value="ECO:0007669"/>
    <property type="project" value="TreeGrafter"/>
</dbReference>
<dbReference type="InterPro" id="IPR016156">
    <property type="entry name" value="FAD/NAD-linked_Rdtase_dimer_sf"/>
</dbReference>
<evidence type="ECO:0000259" key="3">
    <source>
        <dbReference type="Pfam" id="PF02852"/>
    </source>
</evidence>
<dbReference type="HOGENOM" id="CLU_2372835_0_0_1"/>
<comment type="similarity">
    <text evidence="1">Belongs to the class-I pyridine nucleotide-disulfide oxidoreductase family.</text>
</comment>
<dbReference type="GO" id="GO:0005739">
    <property type="term" value="C:mitochondrion"/>
    <property type="evidence" value="ECO:0007669"/>
    <property type="project" value="TreeGrafter"/>
</dbReference>
<dbReference type="PANTHER" id="PTHR22912">
    <property type="entry name" value="DISULFIDE OXIDOREDUCTASE"/>
    <property type="match status" value="1"/>
</dbReference>
<evidence type="ECO:0000256" key="1">
    <source>
        <dbReference type="ARBA" id="ARBA00007532"/>
    </source>
</evidence>
<keyword evidence="5" id="KW-1185">Reference proteome</keyword>
<dbReference type="OrthoDB" id="361797at2759"/>
<dbReference type="InterPro" id="IPR004099">
    <property type="entry name" value="Pyr_nucl-diS_OxRdtase_dimer"/>
</dbReference>
<sequence>MKKVEYMTGKFPFRANSRTNTNLDTKGTVKFMIEAMTDRILGVHNIDPNASEIIAEATLAVECGASSQEASNHCHPKHIQDSSLWAFSTGVVKTD</sequence>
<dbReference type="InterPro" id="IPR050151">
    <property type="entry name" value="Class-I_Pyr_Nuc-Dis_Oxidored"/>
</dbReference>
<feature type="domain" description="Pyridine nucleotide-disulphide oxidoreductase dimerisation" evidence="3">
    <location>
        <begin position="2"/>
        <end position="76"/>
    </location>
</feature>
<name>S8DQ69_FOMSC</name>
<dbReference type="Proteomes" id="UP000015241">
    <property type="component" value="Unassembled WGS sequence"/>
</dbReference>
<dbReference type="SUPFAM" id="SSF55424">
    <property type="entry name" value="FAD/NAD-linked reductases, dimerisation (C-terminal) domain"/>
    <property type="match status" value="1"/>
</dbReference>
<dbReference type="InParanoid" id="S8DQ69"/>
<dbReference type="GO" id="GO:0006103">
    <property type="term" value="P:2-oxoglutarate metabolic process"/>
    <property type="evidence" value="ECO:0007669"/>
    <property type="project" value="TreeGrafter"/>
</dbReference>
<protein>
    <recommendedName>
        <fullName evidence="3">Pyridine nucleotide-disulphide oxidoreductase dimerisation domain-containing protein</fullName>
    </recommendedName>
</protein>
<dbReference type="eggNOG" id="KOG1335">
    <property type="taxonomic scope" value="Eukaryota"/>
</dbReference>
<keyword evidence="2" id="KW-0520">NAD</keyword>
<proteinExistence type="inferred from homology"/>
<evidence type="ECO:0000313" key="4">
    <source>
        <dbReference type="EMBL" id="EPS94812.1"/>
    </source>
</evidence>
<dbReference type="Gene3D" id="3.30.390.30">
    <property type="match status" value="1"/>
</dbReference>
<dbReference type="AlphaFoldDB" id="S8DQ69"/>
<dbReference type="PANTHER" id="PTHR22912:SF151">
    <property type="entry name" value="DIHYDROLIPOYL DEHYDROGENASE, MITOCHONDRIAL"/>
    <property type="match status" value="1"/>
</dbReference>
<dbReference type="GO" id="GO:0045252">
    <property type="term" value="C:oxoglutarate dehydrogenase complex"/>
    <property type="evidence" value="ECO:0007669"/>
    <property type="project" value="TreeGrafter"/>
</dbReference>
<gene>
    <name evidence="4" type="ORF">FOMPIDRAFT_1054744</name>
</gene>
<organism evidence="4 5">
    <name type="scientific">Fomitopsis schrenkii</name>
    <name type="common">Brown rot fungus</name>
    <dbReference type="NCBI Taxonomy" id="2126942"/>
    <lineage>
        <taxon>Eukaryota</taxon>
        <taxon>Fungi</taxon>
        <taxon>Dikarya</taxon>
        <taxon>Basidiomycota</taxon>
        <taxon>Agaricomycotina</taxon>
        <taxon>Agaricomycetes</taxon>
        <taxon>Polyporales</taxon>
        <taxon>Fomitopsis</taxon>
    </lineage>
</organism>
<dbReference type="STRING" id="743788.S8DQ69"/>
<evidence type="ECO:0000256" key="2">
    <source>
        <dbReference type="ARBA" id="ARBA00023027"/>
    </source>
</evidence>
<evidence type="ECO:0000313" key="5">
    <source>
        <dbReference type="Proteomes" id="UP000015241"/>
    </source>
</evidence>
<reference evidence="4 5" key="1">
    <citation type="journal article" date="2012" name="Science">
        <title>The Paleozoic origin of enzymatic lignin decomposition reconstructed from 31 fungal genomes.</title>
        <authorList>
            <person name="Floudas D."/>
            <person name="Binder M."/>
            <person name="Riley R."/>
            <person name="Barry K."/>
            <person name="Blanchette R.A."/>
            <person name="Henrissat B."/>
            <person name="Martinez A.T."/>
            <person name="Otillar R."/>
            <person name="Spatafora J.W."/>
            <person name="Yadav J.S."/>
            <person name="Aerts A."/>
            <person name="Benoit I."/>
            <person name="Boyd A."/>
            <person name="Carlson A."/>
            <person name="Copeland A."/>
            <person name="Coutinho P.M."/>
            <person name="de Vries R.P."/>
            <person name="Ferreira P."/>
            <person name="Findley K."/>
            <person name="Foster B."/>
            <person name="Gaskell J."/>
            <person name="Glotzer D."/>
            <person name="Gorecki P."/>
            <person name="Heitman J."/>
            <person name="Hesse C."/>
            <person name="Hori C."/>
            <person name="Igarashi K."/>
            <person name="Jurgens J.A."/>
            <person name="Kallen N."/>
            <person name="Kersten P."/>
            <person name="Kohler A."/>
            <person name="Kuees U."/>
            <person name="Kumar T.K.A."/>
            <person name="Kuo A."/>
            <person name="LaButti K."/>
            <person name="Larrondo L.F."/>
            <person name="Lindquist E."/>
            <person name="Ling A."/>
            <person name="Lombard V."/>
            <person name="Lucas S."/>
            <person name="Lundell T."/>
            <person name="Martin R."/>
            <person name="McLaughlin D.J."/>
            <person name="Morgenstern I."/>
            <person name="Morin E."/>
            <person name="Murat C."/>
            <person name="Nagy L.G."/>
            <person name="Nolan M."/>
            <person name="Ohm R.A."/>
            <person name="Patyshakuliyeva A."/>
            <person name="Rokas A."/>
            <person name="Ruiz-Duenas F.J."/>
            <person name="Sabat G."/>
            <person name="Salamov A."/>
            <person name="Samejima M."/>
            <person name="Schmutz J."/>
            <person name="Slot J.C."/>
            <person name="St John F."/>
            <person name="Stenlid J."/>
            <person name="Sun H."/>
            <person name="Sun S."/>
            <person name="Syed K."/>
            <person name="Tsang A."/>
            <person name="Wiebenga A."/>
            <person name="Young D."/>
            <person name="Pisabarro A."/>
            <person name="Eastwood D.C."/>
            <person name="Martin F."/>
            <person name="Cullen D."/>
            <person name="Grigoriev I.V."/>
            <person name="Hibbett D.S."/>
        </authorList>
    </citation>
    <scope>NUCLEOTIDE SEQUENCE</scope>
    <source>
        <strain evidence="5">FP-58527</strain>
    </source>
</reference>